<dbReference type="Gene3D" id="1.20.1600.10">
    <property type="entry name" value="Outer membrane efflux proteins (OEP)"/>
    <property type="match status" value="1"/>
</dbReference>
<feature type="region of interest" description="Disordered" evidence="9">
    <location>
        <begin position="1"/>
        <end position="33"/>
    </location>
</feature>
<dbReference type="NCBIfam" id="TIGR01845">
    <property type="entry name" value="outer_NodT"/>
    <property type="match status" value="1"/>
</dbReference>
<sequence length="534" mass="57437">MATERRRFADDFAHTGPYADATSNLHESNPMPRLPTPHPLTRHAGRTPLQHAERLLGVVVGAALAASFAVVLTGCSTEVAKPAVPLAAKFAASTASEMEPEAAWWETFNDPELTDLVRRAMRENRDIKIAAERVRTARAGETVSRSWLFPSVGMSAFGSDRSSGYDTAKKQGYPDTKTVGAGLDVSWELDLSGRLRAGAAAAEAEALAAEDGVRGVRLLVMSDVASNYFTLVGALRQAETLRAISTAQDETLRLVNARHRAGLATSFDVERAQTDAASARAQIPSLETLAAVARHRIAVLIGDQAFNAASIQPSHGNVVAPEARQGQPATLLQRRPDVLALMAQLDAANARRKQAAAEWFPRLFLGASYGRQGLELNGLDLGAANFTNVAALLTMPIFNAGRTRAINEVAESGQREALLRAEDGIVRALEDVENALVTQTQERQRAKWLQSATESAEAALSRAQSLYDRGQIDLLPLLDAQRARLSVRLSANDSNTRLLLDSVQLYKALGGGWQVFEQPATPTATTEADRPPLS</sequence>
<evidence type="ECO:0000256" key="7">
    <source>
        <dbReference type="ARBA" id="ARBA00023288"/>
    </source>
</evidence>
<organism evidence="11 12">
    <name type="scientific">Pseudomonas fluorescens</name>
    <dbReference type="NCBI Taxonomy" id="294"/>
    <lineage>
        <taxon>Bacteria</taxon>
        <taxon>Pseudomonadati</taxon>
        <taxon>Pseudomonadota</taxon>
        <taxon>Gammaproteobacteria</taxon>
        <taxon>Pseudomonadales</taxon>
        <taxon>Pseudomonadaceae</taxon>
        <taxon>Pseudomonas</taxon>
    </lineage>
</organism>
<evidence type="ECO:0000313" key="11">
    <source>
        <dbReference type="EMBL" id="VVO31280.1"/>
    </source>
</evidence>
<evidence type="ECO:0000256" key="1">
    <source>
        <dbReference type="ARBA" id="ARBA00007613"/>
    </source>
</evidence>
<keyword evidence="10" id="KW-1133">Transmembrane helix</keyword>
<dbReference type="Proteomes" id="UP000379480">
    <property type="component" value="Unassembled WGS sequence"/>
</dbReference>
<dbReference type="Pfam" id="PF02321">
    <property type="entry name" value="OEP"/>
    <property type="match status" value="2"/>
</dbReference>
<evidence type="ECO:0000256" key="10">
    <source>
        <dbReference type="SAM" id="Phobius"/>
    </source>
</evidence>
<reference evidence="11 12" key="1">
    <citation type="submission" date="2019-09" db="EMBL/GenBank/DDBJ databases">
        <authorList>
            <person name="Chandra G."/>
            <person name="Truman W A."/>
        </authorList>
    </citation>
    <scope>NUCLEOTIDE SEQUENCE [LARGE SCALE GENOMIC DNA]</scope>
    <source>
        <strain evidence="11">PS723</strain>
    </source>
</reference>
<accession>A0A5E7EWJ9</accession>
<dbReference type="InterPro" id="IPR003423">
    <property type="entry name" value="OMP_efflux"/>
</dbReference>
<comment type="subcellular location">
    <subcellularLocation>
        <location evidence="8">Cell outer membrane</location>
        <topology evidence="8">Lipid-anchor</topology>
    </subcellularLocation>
</comment>
<evidence type="ECO:0000256" key="8">
    <source>
        <dbReference type="RuleBase" id="RU362097"/>
    </source>
</evidence>
<evidence type="ECO:0000256" key="2">
    <source>
        <dbReference type="ARBA" id="ARBA00022452"/>
    </source>
</evidence>
<keyword evidence="2 8" id="KW-1134">Transmembrane beta strand</keyword>
<keyword evidence="3 8" id="KW-0812">Transmembrane</keyword>
<dbReference type="InterPro" id="IPR010131">
    <property type="entry name" value="MdtP/NodT-like"/>
</dbReference>
<keyword evidence="4 8" id="KW-0472">Membrane</keyword>
<comment type="similarity">
    <text evidence="1 8">Belongs to the outer membrane factor (OMF) (TC 1.B.17) family.</text>
</comment>
<proteinExistence type="inferred from homology"/>
<name>A0A5E7EWJ9_PSEFL</name>
<keyword evidence="5 8" id="KW-0564">Palmitate</keyword>
<dbReference type="GO" id="GO:0009279">
    <property type="term" value="C:cell outer membrane"/>
    <property type="evidence" value="ECO:0007669"/>
    <property type="project" value="UniProtKB-SubCell"/>
</dbReference>
<feature type="compositionally biased region" description="Basic and acidic residues" evidence="9">
    <location>
        <begin position="1"/>
        <end position="13"/>
    </location>
</feature>
<dbReference type="PANTHER" id="PTHR30203">
    <property type="entry name" value="OUTER MEMBRANE CATION EFFLUX PROTEIN"/>
    <property type="match status" value="1"/>
</dbReference>
<dbReference type="SUPFAM" id="SSF56954">
    <property type="entry name" value="Outer membrane efflux proteins (OEP)"/>
    <property type="match status" value="1"/>
</dbReference>
<dbReference type="AlphaFoldDB" id="A0A5E7EWJ9"/>
<evidence type="ECO:0000313" key="12">
    <source>
        <dbReference type="Proteomes" id="UP000379480"/>
    </source>
</evidence>
<dbReference type="EMBL" id="CABVHY010000030">
    <property type="protein sequence ID" value="VVO31280.1"/>
    <property type="molecule type" value="Genomic_DNA"/>
</dbReference>
<protein>
    <submittedName>
        <fullName evidence="11">Outer membrane protein OprM</fullName>
    </submittedName>
</protein>
<gene>
    <name evidence="11" type="primary">oprM_5</name>
    <name evidence="11" type="ORF">PS723_05011</name>
</gene>
<dbReference type="GO" id="GO:0015562">
    <property type="term" value="F:efflux transmembrane transporter activity"/>
    <property type="evidence" value="ECO:0007669"/>
    <property type="project" value="InterPro"/>
</dbReference>
<feature type="transmembrane region" description="Helical" evidence="10">
    <location>
        <begin position="55"/>
        <end position="74"/>
    </location>
</feature>
<evidence type="ECO:0000256" key="3">
    <source>
        <dbReference type="ARBA" id="ARBA00022692"/>
    </source>
</evidence>
<dbReference type="Gene3D" id="2.20.200.10">
    <property type="entry name" value="Outer membrane efflux proteins (OEP)"/>
    <property type="match status" value="1"/>
</dbReference>
<evidence type="ECO:0000256" key="5">
    <source>
        <dbReference type="ARBA" id="ARBA00023139"/>
    </source>
</evidence>
<evidence type="ECO:0000256" key="9">
    <source>
        <dbReference type="SAM" id="MobiDB-lite"/>
    </source>
</evidence>
<evidence type="ECO:0000256" key="4">
    <source>
        <dbReference type="ARBA" id="ARBA00023136"/>
    </source>
</evidence>
<evidence type="ECO:0000256" key="6">
    <source>
        <dbReference type="ARBA" id="ARBA00023237"/>
    </source>
</evidence>
<keyword evidence="7 8" id="KW-0449">Lipoprotein</keyword>
<keyword evidence="6" id="KW-0998">Cell outer membrane</keyword>